<accession>A0A382GNN6</accession>
<sequence length="26" mass="2966">QAQQAASAFQRLHRSGPCLRSRQNRV</sequence>
<organism evidence="2">
    <name type="scientific">marine metagenome</name>
    <dbReference type="NCBI Taxonomy" id="408172"/>
    <lineage>
        <taxon>unclassified sequences</taxon>
        <taxon>metagenomes</taxon>
        <taxon>ecological metagenomes</taxon>
    </lineage>
</organism>
<proteinExistence type="predicted"/>
<dbReference type="AlphaFoldDB" id="A0A382GNN6"/>
<dbReference type="EMBL" id="UINC01056406">
    <property type="protein sequence ID" value="SVB76395.1"/>
    <property type="molecule type" value="Genomic_DNA"/>
</dbReference>
<gene>
    <name evidence="2" type="ORF">METZ01_LOCUS229249</name>
</gene>
<name>A0A382GNN6_9ZZZZ</name>
<evidence type="ECO:0000256" key="1">
    <source>
        <dbReference type="SAM" id="MobiDB-lite"/>
    </source>
</evidence>
<protein>
    <submittedName>
        <fullName evidence="2">Uncharacterized protein</fullName>
    </submittedName>
</protein>
<feature type="non-terminal residue" evidence="2">
    <location>
        <position position="1"/>
    </location>
</feature>
<feature type="non-terminal residue" evidence="2">
    <location>
        <position position="26"/>
    </location>
</feature>
<feature type="region of interest" description="Disordered" evidence="1">
    <location>
        <begin position="1"/>
        <end position="26"/>
    </location>
</feature>
<reference evidence="2" key="1">
    <citation type="submission" date="2018-05" db="EMBL/GenBank/DDBJ databases">
        <authorList>
            <person name="Lanie J.A."/>
            <person name="Ng W.-L."/>
            <person name="Kazmierczak K.M."/>
            <person name="Andrzejewski T.M."/>
            <person name="Davidsen T.M."/>
            <person name="Wayne K.J."/>
            <person name="Tettelin H."/>
            <person name="Glass J.I."/>
            <person name="Rusch D."/>
            <person name="Podicherti R."/>
            <person name="Tsui H.-C.T."/>
            <person name="Winkler M.E."/>
        </authorList>
    </citation>
    <scope>NUCLEOTIDE SEQUENCE</scope>
</reference>
<evidence type="ECO:0000313" key="2">
    <source>
        <dbReference type="EMBL" id="SVB76395.1"/>
    </source>
</evidence>